<dbReference type="FunCoup" id="A0A482XH47">
    <property type="interactions" value="1923"/>
</dbReference>
<dbReference type="InterPro" id="IPR001680">
    <property type="entry name" value="WD40_rpt"/>
</dbReference>
<dbReference type="STRING" id="195883.A0A482XH47"/>
<dbReference type="InParanoid" id="A0A482XH47"/>
<dbReference type="PROSITE" id="PS50082">
    <property type="entry name" value="WD_REPEATS_2"/>
    <property type="match status" value="1"/>
</dbReference>
<dbReference type="Proteomes" id="UP000291343">
    <property type="component" value="Unassembled WGS sequence"/>
</dbReference>
<evidence type="ECO:0000313" key="10">
    <source>
        <dbReference type="Proteomes" id="UP000291343"/>
    </source>
</evidence>
<sequence length="602" mass="68142">MGKRYFEQNLPSGTEEITNKNEKGGALNVFEGSLKKTKRPKHLLQRRKNEQNVMKMAKLSKSTESKKGPKNKNAAKTENVERAKIAPEKLEVYSRGAGLSDVSQVRTKLNQQKVKNKENTLLWASELAARTEILLTEESGCLEAEDGEVTRQYTQKSIVDNVDITSATKSFELDLRQYGPYRLDFTRNGRYLTLGGKRGHVAAFDWVTKKLMCEINVMEEVFDIQWLHNELMYAVAQKEWVYIYDRQGVELHCLKAMNKPLRLQFLPYHFLLSAVNEDGWLSWLDISIGKMVARTSSHCGRPISLVQNPYNAVLCLGNAKGVVSMWSPTVQKPLAKMLCHKMIVQGLAIDNTGTYMATSAPDHSLKVWDIRNLDGPLQHYQLQANATHLSFSQKGQLAVAMGNVVEIYRDCCRTSVDKAYMRHRMTNLVSDMEFCPYEDVLGIGSRGGYHSILVPGSGEANFDAYEANPFQTREQRREAEVKALLEKIQPEMITLDPTSIIQVNVPSLKEKVEAKKQLLLVKPPKIDFTPRMKKKRHGNTVRMARSRKIVQAEAKQQFIKAMSKAKAASANDEAIDDQSSTEKSVLDRFKKRKKSVKPPVVT</sequence>
<dbReference type="InterPro" id="IPR036322">
    <property type="entry name" value="WD40_repeat_dom_sf"/>
</dbReference>
<dbReference type="PROSITE" id="PS00678">
    <property type="entry name" value="WD_REPEATS_1"/>
    <property type="match status" value="1"/>
</dbReference>
<dbReference type="InterPro" id="IPR019775">
    <property type="entry name" value="WD40_repeat_CS"/>
</dbReference>
<comment type="subcellular location">
    <subcellularLocation>
        <location evidence="1">Nucleus</location>
        <location evidence="1">Nucleolus</location>
    </subcellularLocation>
</comment>
<comment type="caution">
    <text evidence="9">The sequence shown here is derived from an EMBL/GenBank/DDBJ whole genome shotgun (WGS) entry which is preliminary data.</text>
</comment>
<dbReference type="SMR" id="A0A482XH47"/>
<dbReference type="AlphaFoldDB" id="A0A482XH47"/>
<keyword evidence="2" id="KW-0698">rRNA processing</keyword>
<dbReference type="InterPro" id="IPR015943">
    <property type="entry name" value="WD40/YVTN_repeat-like_dom_sf"/>
</dbReference>
<feature type="region of interest" description="Disordered" evidence="7">
    <location>
        <begin position="561"/>
        <end position="602"/>
    </location>
</feature>
<evidence type="ECO:0000256" key="3">
    <source>
        <dbReference type="ARBA" id="ARBA00022574"/>
    </source>
</evidence>
<evidence type="ECO:0000259" key="8">
    <source>
        <dbReference type="SMART" id="SM01033"/>
    </source>
</evidence>
<feature type="region of interest" description="Disordered" evidence="7">
    <location>
        <begin position="57"/>
        <end position="78"/>
    </location>
</feature>
<keyword evidence="5" id="KW-0539">Nucleus</keyword>
<evidence type="ECO:0000256" key="7">
    <source>
        <dbReference type="SAM" id="MobiDB-lite"/>
    </source>
</evidence>
<evidence type="ECO:0000256" key="2">
    <source>
        <dbReference type="ARBA" id="ARBA00022552"/>
    </source>
</evidence>
<evidence type="ECO:0000256" key="6">
    <source>
        <dbReference type="PROSITE-ProRule" id="PRU00221"/>
    </source>
</evidence>
<dbReference type="GO" id="GO:0000462">
    <property type="term" value="P:maturation of SSU-rRNA from tricistronic rRNA transcript (SSU-rRNA, 5.8S rRNA, LSU-rRNA)"/>
    <property type="evidence" value="ECO:0007669"/>
    <property type="project" value="TreeGrafter"/>
</dbReference>
<feature type="domain" description="BING4 C-terminal" evidence="8">
    <location>
        <begin position="419"/>
        <end position="497"/>
    </location>
</feature>
<organism evidence="9 10">
    <name type="scientific">Laodelphax striatellus</name>
    <name type="common">Small brown planthopper</name>
    <name type="synonym">Delphax striatella</name>
    <dbReference type="NCBI Taxonomy" id="195883"/>
    <lineage>
        <taxon>Eukaryota</taxon>
        <taxon>Metazoa</taxon>
        <taxon>Ecdysozoa</taxon>
        <taxon>Arthropoda</taxon>
        <taxon>Hexapoda</taxon>
        <taxon>Insecta</taxon>
        <taxon>Pterygota</taxon>
        <taxon>Neoptera</taxon>
        <taxon>Paraneoptera</taxon>
        <taxon>Hemiptera</taxon>
        <taxon>Auchenorrhyncha</taxon>
        <taxon>Fulgoroidea</taxon>
        <taxon>Delphacidae</taxon>
        <taxon>Criomorphinae</taxon>
        <taxon>Laodelphax</taxon>
    </lineage>
</organism>
<dbReference type="InterPro" id="IPR040315">
    <property type="entry name" value="WDR46/Utp7"/>
</dbReference>
<dbReference type="EMBL" id="QKKF02009244">
    <property type="protein sequence ID" value="RZF45355.1"/>
    <property type="molecule type" value="Genomic_DNA"/>
</dbReference>
<dbReference type="Pfam" id="PF08149">
    <property type="entry name" value="BING4CT"/>
    <property type="match status" value="1"/>
</dbReference>
<evidence type="ECO:0000256" key="1">
    <source>
        <dbReference type="ARBA" id="ARBA00004604"/>
    </source>
</evidence>
<evidence type="ECO:0000256" key="4">
    <source>
        <dbReference type="ARBA" id="ARBA00022737"/>
    </source>
</evidence>
<keyword evidence="10" id="KW-1185">Reference proteome</keyword>
<dbReference type="GO" id="GO:0030686">
    <property type="term" value="C:90S preribosome"/>
    <property type="evidence" value="ECO:0007669"/>
    <property type="project" value="TreeGrafter"/>
</dbReference>
<dbReference type="SUPFAM" id="SSF50978">
    <property type="entry name" value="WD40 repeat-like"/>
    <property type="match status" value="1"/>
</dbReference>
<protein>
    <recommendedName>
        <fullName evidence="8">BING4 C-terminal domain-containing protein</fullName>
    </recommendedName>
</protein>
<name>A0A482XH47_LAOST</name>
<gene>
    <name evidence="9" type="ORF">LSTR_LSTR002798</name>
</gene>
<reference evidence="9 10" key="1">
    <citation type="journal article" date="2017" name="Gigascience">
        <title>Genome sequence of the small brown planthopper, Laodelphax striatellus.</title>
        <authorList>
            <person name="Zhu J."/>
            <person name="Jiang F."/>
            <person name="Wang X."/>
            <person name="Yang P."/>
            <person name="Bao Y."/>
            <person name="Zhao W."/>
            <person name="Wang W."/>
            <person name="Lu H."/>
            <person name="Wang Q."/>
            <person name="Cui N."/>
            <person name="Li J."/>
            <person name="Chen X."/>
            <person name="Luo L."/>
            <person name="Yu J."/>
            <person name="Kang L."/>
            <person name="Cui F."/>
        </authorList>
    </citation>
    <scope>NUCLEOTIDE SEQUENCE [LARGE SCALE GENOMIC DNA]</scope>
    <source>
        <strain evidence="9">Lst14</strain>
    </source>
</reference>
<evidence type="ECO:0000256" key="5">
    <source>
        <dbReference type="ARBA" id="ARBA00023242"/>
    </source>
</evidence>
<keyword evidence="3 6" id="KW-0853">WD repeat</keyword>
<dbReference type="Gene3D" id="2.130.10.10">
    <property type="entry name" value="YVTN repeat-like/Quinoprotein amine dehydrogenase"/>
    <property type="match status" value="1"/>
</dbReference>
<dbReference type="OrthoDB" id="10251154at2759"/>
<feature type="repeat" description="WD" evidence="6">
    <location>
        <begin position="337"/>
        <end position="372"/>
    </location>
</feature>
<keyword evidence="4" id="KW-0677">Repeat</keyword>
<proteinExistence type="predicted"/>
<dbReference type="PANTHER" id="PTHR14085">
    <property type="entry name" value="WD-REPEAT PROTEIN BING4"/>
    <property type="match status" value="1"/>
</dbReference>
<evidence type="ECO:0000313" key="9">
    <source>
        <dbReference type="EMBL" id="RZF45355.1"/>
    </source>
</evidence>
<dbReference type="InterPro" id="IPR012952">
    <property type="entry name" value="BING4_C_dom"/>
</dbReference>
<dbReference type="GO" id="GO:0032040">
    <property type="term" value="C:small-subunit processome"/>
    <property type="evidence" value="ECO:0007669"/>
    <property type="project" value="TreeGrafter"/>
</dbReference>
<dbReference type="FunFam" id="2.130.10.10:FF:000378">
    <property type="entry name" value="U3 small nucleolar RNA-associated protein 7"/>
    <property type="match status" value="1"/>
</dbReference>
<accession>A0A482XH47</accession>
<dbReference type="SMART" id="SM00320">
    <property type="entry name" value="WD40"/>
    <property type="match status" value="2"/>
</dbReference>
<dbReference type="PANTHER" id="PTHR14085:SF3">
    <property type="entry name" value="WD REPEAT-CONTAINING PROTEIN 46"/>
    <property type="match status" value="1"/>
</dbReference>
<feature type="region of interest" description="Disordered" evidence="7">
    <location>
        <begin position="1"/>
        <end position="23"/>
    </location>
</feature>
<dbReference type="PROSITE" id="PS50294">
    <property type="entry name" value="WD_REPEATS_REGION"/>
    <property type="match status" value="1"/>
</dbReference>
<dbReference type="SMART" id="SM01033">
    <property type="entry name" value="BING4CT"/>
    <property type="match status" value="1"/>
</dbReference>
<feature type="compositionally biased region" description="Low complexity" evidence="7">
    <location>
        <begin position="561"/>
        <end position="570"/>
    </location>
</feature>